<dbReference type="EMBL" id="FOMS01000007">
    <property type="protein sequence ID" value="SFE20657.1"/>
    <property type="molecule type" value="Genomic_DNA"/>
</dbReference>
<proteinExistence type="predicted"/>
<dbReference type="OrthoDB" id="7406133at2"/>
<keyword evidence="1" id="KW-0472">Membrane</keyword>
<keyword evidence="1" id="KW-1133">Transmembrane helix</keyword>
<evidence type="ECO:0000313" key="2">
    <source>
        <dbReference type="EMBL" id="SFE20657.1"/>
    </source>
</evidence>
<dbReference type="Proteomes" id="UP000325289">
    <property type="component" value="Unassembled WGS sequence"/>
</dbReference>
<gene>
    <name evidence="2" type="ORF">SAMN04515678_107110</name>
</gene>
<protein>
    <submittedName>
        <fullName evidence="2">Uncharacterized protein</fullName>
    </submittedName>
</protein>
<feature type="transmembrane region" description="Helical" evidence="1">
    <location>
        <begin position="12"/>
        <end position="33"/>
    </location>
</feature>
<keyword evidence="3" id="KW-1185">Reference proteome</keyword>
<keyword evidence="1" id="KW-0812">Transmembrane</keyword>
<sequence length="211" mass="23433">MPSWIIENAEVIGMIANVAMVVVWITYLNLFLVSFMRQNRSVLHISRAASEHSKGRCLVTNMGSQNVYILAVVIDIDTEDGRSRALVTDREEMSENDVDDMLERTLQGPLGSGEARDMGSFEDLARRAQARLGAPFDVHYCNGMTITVVAAPNQVKSLVGGCKRFDIRAVDDPAEPRFVPTTLLSPQITGPFKTKRLARMIKERPASVKPR</sequence>
<dbReference type="AlphaFoldDB" id="A0A1I1YMB5"/>
<accession>A0A1I1YMB5</accession>
<evidence type="ECO:0000313" key="3">
    <source>
        <dbReference type="Proteomes" id="UP000325289"/>
    </source>
</evidence>
<evidence type="ECO:0000256" key="1">
    <source>
        <dbReference type="SAM" id="Phobius"/>
    </source>
</evidence>
<name>A0A1I1YMB5_9RHOB</name>
<dbReference type="RefSeq" id="WP_149756225.1">
    <property type="nucleotide sequence ID" value="NZ_FOMS01000007.1"/>
</dbReference>
<reference evidence="2 3" key="1">
    <citation type="submission" date="2016-10" db="EMBL/GenBank/DDBJ databases">
        <authorList>
            <person name="Varghese N."/>
            <person name="Submissions S."/>
        </authorList>
    </citation>
    <scope>NUCLEOTIDE SEQUENCE [LARGE SCALE GENOMIC DNA]</scope>
    <source>
        <strain evidence="3">YIM D21,KCTC 23444,ACCC 10710</strain>
    </source>
</reference>
<organism evidence="2 3">
    <name type="scientific">Roseivivax sediminis</name>
    <dbReference type="NCBI Taxonomy" id="936889"/>
    <lineage>
        <taxon>Bacteria</taxon>
        <taxon>Pseudomonadati</taxon>
        <taxon>Pseudomonadota</taxon>
        <taxon>Alphaproteobacteria</taxon>
        <taxon>Rhodobacterales</taxon>
        <taxon>Roseobacteraceae</taxon>
        <taxon>Roseivivax</taxon>
    </lineage>
</organism>